<dbReference type="EMBL" id="QLLL01000005">
    <property type="protein sequence ID" value="RAJ03918.1"/>
    <property type="molecule type" value="Genomic_DNA"/>
</dbReference>
<protein>
    <submittedName>
        <fullName evidence="2">L-lactate dehydrogenase complex protein LldG</fullName>
    </submittedName>
</protein>
<dbReference type="SUPFAM" id="SSF100950">
    <property type="entry name" value="NagB/RpiA/CoA transferase-like"/>
    <property type="match status" value="1"/>
</dbReference>
<gene>
    <name evidence="2" type="ORF">LX64_02795</name>
</gene>
<keyword evidence="3" id="KW-1185">Reference proteome</keyword>
<proteinExistence type="predicted"/>
<name>A0A327QIW4_9BACT</name>
<evidence type="ECO:0000313" key="3">
    <source>
        <dbReference type="Proteomes" id="UP000249547"/>
    </source>
</evidence>
<accession>A0A327QIW4</accession>
<dbReference type="AlphaFoldDB" id="A0A327QIW4"/>
<dbReference type="OrthoDB" id="9794157at2"/>
<feature type="domain" description="LUD" evidence="1">
    <location>
        <begin position="109"/>
        <end position="209"/>
    </location>
</feature>
<dbReference type="PANTHER" id="PTHR43682:SF1">
    <property type="entry name" value="LACTATE UTILIZATION PROTEIN C"/>
    <property type="match status" value="1"/>
</dbReference>
<evidence type="ECO:0000259" key="1">
    <source>
        <dbReference type="Pfam" id="PF02589"/>
    </source>
</evidence>
<evidence type="ECO:0000313" key="2">
    <source>
        <dbReference type="EMBL" id="RAJ03918.1"/>
    </source>
</evidence>
<dbReference type="InterPro" id="IPR024185">
    <property type="entry name" value="FTHF_cligase-like_sf"/>
</dbReference>
<comment type="caution">
    <text evidence="2">The sequence shown here is derived from an EMBL/GenBank/DDBJ whole genome shotgun (WGS) entry which is preliminary data.</text>
</comment>
<dbReference type="InterPro" id="IPR037171">
    <property type="entry name" value="NagB/RpiA_transferase-like"/>
</dbReference>
<dbReference type="PANTHER" id="PTHR43682">
    <property type="entry name" value="LACTATE UTILIZATION PROTEIN C"/>
    <property type="match status" value="1"/>
</dbReference>
<dbReference type="InterPro" id="IPR003741">
    <property type="entry name" value="LUD_dom"/>
</dbReference>
<organism evidence="2 3">
    <name type="scientific">Chitinophaga skermanii</name>
    <dbReference type="NCBI Taxonomy" id="331697"/>
    <lineage>
        <taxon>Bacteria</taxon>
        <taxon>Pseudomonadati</taxon>
        <taxon>Bacteroidota</taxon>
        <taxon>Chitinophagia</taxon>
        <taxon>Chitinophagales</taxon>
        <taxon>Chitinophagaceae</taxon>
        <taxon>Chitinophaga</taxon>
    </lineage>
</organism>
<dbReference type="Proteomes" id="UP000249547">
    <property type="component" value="Unassembled WGS sequence"/>
</dbReference>
<reference evidence="2 3" key="1">
    <citation type="submission" date="2018-06" db="EMBL/GenBank/DDBJ databases">
        <title>Genomic Encyclopedia of Archaeal and Bacterial Type Strains, Phase II (KMG-II): from individual species to whole genera.</title>
        <authorList>
            <person name="Goeker M."/>
        </authorList>
    </citation>
    <scope>NUCLEOTIDE SEQUENCE [LARGE SCALE GENOMIC DNA]</scope>
    <source>
        <strain evidence="2 3">DSM 23857</strain>
    </source>
</reference>
<dbReference type="RefSeq" id="WP_111598246.1">
    <property type="nucleotide sequence ID" value="NZ_QLLL01000005.1"/>
</dbReference>
<sequence length="211" mass="23498">MKVSPAKENILKKVRNALSQSVQLPFPNAEGNNSVFKAAHDSLELKFAEEFTKLGGKFIFCSSRDEMVENLQTLVENKGWKHVQCQTPSVLKMLNPYNLSYVSSGEYTELDAAITSVEYLVARTGSMVLTSAQPSGRQLPVYAPYHIVIAHTHQLVFDIKDALAKMKEKYPHQLPSMINFATGPSRTADIEKTLVVGVHGPKEVFVFLLDE</sequence>
<dbReference type="Gene3D" id="3.40.50.10420">
    <property type="entry name" value="NagB/RpiA/CoA transferase-like"/>
    <property type="match status" value="1"/>
</dbReference>
<dbReference type="Pfam" id="PF02589">
    <property type="entry name" value="LUD_dom"/>
    <property type="match status" value="1"/>
</dbReference>